<keyword evidence="3" id="KW-1185">Reference proteome</keyword>
<comment type="caution">
    <text evidence="2">The sequence shown here is derived from an EMBL/GenBank/DDBJ whole genome shotgun (WGS) entry which is preliminary data.</text>
</comment>
<accession>A0A5S3PRG8</accession>
<dbReference type="Proteomes" id="UP000310314">
    <property type="component" value="Unassembled WGS sequence"/>
</dbReference>
<proteinExistence type="predicted"/>
<evidence type="ECO:0000313" key="2">
    <source>
        <dbReference type="EMBL" id="TMM57346.1"/>
    </source>
</evidence>
<dbReference type="Pfam" id="PF13715">
    <property type="entry name" value="CarbopepD_reg_2"/>
    <property type="match status" value="1"/>
</dbReference>
<dbReference type="SUPFAM" id="SSF49464">
    <property type="entry name" value="Carboxypeptidase regulatory domain-like"/>
    <property type="match status" value="1"/>
</dbReference>
<dbReference type="InterPro" id="IPR008969">
    <property type="entry name" value="CarboxyPept-like_regulatory"/>
</dbReference>
<keyword evidence="1" id="KW-0732">Signal</keyword>
<organism evidence="2 3">
    <name type="scientific">Maribacter algarum</name>
    <name type="common">ex Zhang et al. 2020</name>
    <dbReference type="NCBI Taxonomy" id="2578118"/>
    <lineage>
        <taxon>Bacteria</taxon>
        <taxon>Pseudomonadati</taxon>
        <taxon>Bacteroidota</taxon>
        <taxon>Flavobacteriia</taxon>
        <taxon>Flavobacteriales</taxon>
        <taxon>Flavobacteriaceae</taxon>
        <taxon>Maribacter</taxon>
    </lineage>
</organism>
<name>A0A5S3PRG8_9FLAO</name>
<dbReference type="OrthoDB" id="9768177at2"/>
<feature type="chain" id="PRO_5024315461" description="TonB-dependent receptor" evidence="1">
    <location>
        <begin position="26"/>
        <end position="923"/>
    </location>
</feature>
<evidence type="ECO:0000313" key="3">
    <source>
        <dbReference type="Proteomes" id="UP000310314"/>
    </source>
</evidence>
<dbReference type="EMBL" id="VATY01000002">
    <property type="protein sequence ID" value="TMM57346.1"/>
    <property type="molecule type" value="Genomic_DNA"/>
</dbReference>
<reference evidence="2 3" key="1">
    <citation type="submission" date="2019-05" db="EMBL/GenBank/DDBJ databases">
        <authorList>
            <person name="Zhang J.-Y."/>
            <person name="Feg X."/>
            <person name="Du Z.-J."/>
        </authorList>
    </citation>
    <scope>NUCLEOTIDE SEQUENCE [LARGE SCALE GENOMIC DNA]</scope>
    <source>
        <strain evidence="2 3">RZ26</strain>
    </source>
</reference>
<dbReference type="AlphaFoldDB" id="A0A5S3PRG8"/>
<dbReference type="Gene3D" id="2.60.40.1120">
    <property type="entry name" value="Carboxypeptidase-like, regulatory domain"/>
    <property type="match status" value="1"/>
</dbReference>
<protein>
    <recommendedName>
        <fullName evidence="4">TonB-dependent receptor</fullName>
    </recommendedName>
</protein>
<dbReference type="SUPFAM" id="SSF56935">
    <property type="entry name" value="Porins"/>
    <property type="match status" value="1"/>
</dbReference>
<evidence type="ECO:0000256" key="1">
    <source>
        <dbReference type="SAM" id="SignalP"/>
    </source>
</evidence>
<evidence type="ECO:0008006" key="4">
    <source>
        <dbReference type="Google" id="ProtNLM"/>
    </source>
</evidence>
<sequence length="923" mass="104523">MKRPIFINKAFFTILLFLTGILSQAQSGFVSGTIEDSDGVPIPGVNLVIKGQTKGTQTDFDGNYRIECEIGDVIIISYIGQQTREVKITAAMFGEKQHSTAVKTVAVKSILDTTYQTSVQKHIPSFLVVPNIQESSKTHNGKQYLNVNRLKEISKKGNTVKLTYFKPDIFFEVGISSQLGMQFVQQSNLPEIQKTFAQGIPVNGTNTYLGPETSTQFSYGPRINALDFDGVSYPFDTNGRLVATGGGTGKTGIIYDNNPFRNVLKTTNNLFLKVSTDKHFFGLDYLNNSGMDIYNVEQNNLNELNLNYYNSPANDGLQWYMDLKHVKSIDNQPNINGFQNNLLLNALVTPISFDNDQGTTLQDGNQRSFSTSRFNNPKWLLNSNRNQLENDLWLAVLRNEIYISDRVSMNSKFGYTLSTNNQEFGLFTNTAGFLDGYTSDKVITKDVFDSTISIDWDEYFGGTTLEVFSSIHYNNENLKYQFSESHGFDTNTFINPINSNSINRDLSRAIFRWATRIDYRFLDRNAKFSFVNNSFTSTKQNSKWFLPTFQLEYEFGRLFYSGLLERLDLSLGYGNDINYLNLFYDNLSHNSLRVSPEESFGYTANNDLFASDAVKLEEKKSYELNLDLGMRISQQYWTLNTTYYSNTTNGSVFPVWENNQYQLQNVANIKNSGIEWSLEGNTYNYDEFTFTPKLIFSSYRTKVLDLLTDDTSIPIAGFSSLSKNLIKGQRAGVLVGSVYERDAQNTIIVDSEGFPVISPIPEIVGDPTPDFNLGFSSIFKWKGFQFDFVIDYQKGGDIWNGTQSVLNYFGTSQQSALERELDNSFFNRVQRNGSEGIAEDAIVDGSYVNLKSIHLSFEKKHEDSKPFFRQLKIGIYGTNLFMISKFKGATPYSSLFDQTSSQGIHFFNNPTISEVGMKINIKI</sequence>
<gene>
    <name evidence="2" type="ORF">FEE95_12745</name>
</gene>
<feature type="signal peptide" evidence="1">
    <location>
        <begin position="1"/>
        <end position="25"/>
    </location>
</feature>
<dbReference type="RefSeq" id="WP_138658329.1">
    <property type="nucleotide sequence ID" value="NZ_VATY01000002.1"/>
</dbReference>